<keyword evidence="3" id="KW-1185">Reference proteome</keyword>
<evidence type="ECO:0000313" key="2">
    <source>
        <dbReference type="EMBL" id="EHR36580.1"/>
    </source>
</evidence>
<dbReference type="InterPro" id="IPR019734">
    <property type="entry name" value="TPR_rpt"/>
</dbReference>
<evidence type="ECO:0008006" key="4">
    <source>
        <dbReference type="Google" id="ProtNLM"/>
    </source>
</evidence>
<evidence type="ECO:0000256" key="1">
    <source>
        <dbReference type="PROSITE-ProRule" id="PRU00339"/>
    </source>
</evidence>
<keyword evidence="1" id="KW-0802">TPR repeat</keyword>
<comment type="caution">
    <text evidence="2">The sequence shown here is derived from an EMBL/GenBank/DDBJ whole genome shotgun (WGS) entry which is preliminary data.</text>
</comment>
<feature type="repeat" description="TPR" evidence="1">
    <location>
        <begin position="11"/>
        <end position="44"/>
    </location>
</feature>
<sequence length="328" mass="38856">MSDIFNLPNNAQNFYRKGQNARGHGDYLQAIDYYEKSYALEEEFLVLRELVELYLMTAQTDTLDRLWARKLSQVPLDQLDINHILLYAHSLTYLYESQPALIELYQIKDHFLTVGWDPQPIDRLIQEMLHLKKVQDQVQQATTDQDRHHLIDQFLKAGPLNFLEQMKTLYRLKADQVQALLFQVLKREDVIHFVKGDILHYCIHQGIQREVVLNWFQKDYPIHLEDLVVYKKDPTYQTILKQVEDYSQVNNPNLSQELINHLNLLIMVYFPFIDQAIPDPNLWVQLFLSYYDLEDTIVDSVPNTTTHYLDQAFREVNLLLQDTWTPSS</sequence>
<name>H3NK63_9LACT</name>
<proteinExistence type="predicted"/>
<dbReference type="RefSeq" id="WP_006309454.1">
    <property type="nucleotide sequence ID" value="NZ_JH601133.1"/>
</dbReference>
<protein>
    <recommendedName>
        <fullName evidence="4">TPR repeat-containing protein</fullName>
    </recommendedName>
</protein>
<organism evidence="2 3">
    <name type="scientific">Facklamia languida CCUG 37842</name>
    <dbReference type="NCBI Taxonomy" id="883113"/>
    <lineage>
        <taxon>Bacteria</taxon>
        <taxon>Bacillati</taxon>
        <taxon>Bacillota</taxon>
        <taxon>Bacilli</taxon>
        <taxon>Lactobacillales</taxon>
        <taxon>Aerococcaceae</taxon>
        <taxon>Facklamia</taxon>
    </lineage>
</organism>
<dbReference type="PATRIC" id="fig|883113.3.peg.1249"/>
<gene>
    <name evidence="2" type="ORF">HMPREF9708_01252</name>
</gene>
<reference evidence="2 3" key="1">
    <citation type="submission" date="2012-01" db="EMBL/GenBank/DDBJ databases">
        <title>The Genome Sequence of Facklamia languida CCUG 37842.</title>
        <authorList>
            <consortium name="The Broad Institute Genome Sequencing Platform"/>
            <person name="Earl A."/>
            <person name="Ward D."/>
            <person name="Feldgarden M."/>
            <person name="Gevers D."/>
            <person name="Huys G."/>
            <person name="Young S.K."/>
            <person name="Zeng Q."/>
            <person name="Gargeya S."/>
            <person name="Fitzgerald M."/>
            <person name="Haas B."/>
            <person name="Abouelleil A."/>
            <person name="Alvarado L."/>
            <person name="Arachchi H.M."/>
            <person name="Berlin A."/>
            <person name="Chapman S.B."/>
            <person name="Gearin G."/>
            <person name="Goldberg J."/>
            <person name="Griggs A."/>
            <person name="Gujja S."/>
            <person name="Hansen M."/>
            <person name="Heiman D."/>
            <person name="Howarth C."/>
            <person name="Larimer J."/>
            <person name="Lui A."/>
            <person name="MacDonald P.J.P."/>
            <person name="McCowen C."/>
            <person name="Montmayeur A."/>
            <person name="Murphy C."/>
            <person name="Neiman D."/>
            <person name="Pearson M."/>
            <person name="Priest M."/>
            <person name="Roberts A."/>
            <person name="Saif S."/>
            <person name="Shea T."/>
            <person name="Sisk P."/>
            <person name="Stolte C."/>
            <person name="Sykes S."/>
            <person name="Wortman J."/>
            <person name="Nusbaum C."/>
            <person name="Birren B."/>
        </authorList>
    </citation>
    <scope>NUCLEOTIDE SEQUENCE [LARGE SCALE GENOMIC DNA]</scope>
    <source>
        <strain evidence="2 3">CCUG 37842</strain>
    </source>
</reference>
<dbReference type="OrthoDB" id="2139308at2"/>
<dbReference type="EMBL" id="AGEG01000014">
    <property type="protein sequence ID" value="EHR36580.1"/>
    <property type="molecule type" value="Genomic_DNA"/>
</dbReference>
<dbReference type="AlphaFoldDB" id="H3NK63"/>
<dbReference type="HOGENOM" id="CLU_851920_0_0_9"/>
<dbReference type="Proteomes" id="UP000006190">
    <property type="component" value="Unassembled WGS sequence"/>
</dbReference>
<accession>H3NK63</accession>
<evidence type="ECO:0000313" key="3">
    <source>
        <dbReference type="Proteomes" id="UP000006190"/>
    </source>
</evidence>
<dbReference type="eggNOG" id="ENOG5032XQT">
    <property type="taxonomic scope" value="Bacteria"/>
</dbReference>
<dbReference type="PROSITE" id="PS50005">
    <property type="entry name" value="TPR"/>
    <property type="match status" value="1"/>
</dbReference>